<sequence length="276" mass="32590">MDNHISAIIFLVLSTLCTGFTATTHSIHFLKPSVVFQNNEPGLKIFCHNANTKDLIYIWKSLTIHLSTNTENYDLYNGKTPQEVMEKYENQRYWRFNLFGRNKSNKFQINPFEDVCIGVYVYPSDLHKYSMGITETRALFAMYHSSYFREVSIFSCIVIILLYNFPIVAIRKVRSYWKKMYPQRRKLLTENQYHTEGIRETNEALSELKEYCASPKCNPWKTVLILKDPIRFARFVEGESHLSDDETREHDAEITKIIEECEYTDDEDEYLINSTF</sequence>
<dbReference type="STRING" id="597456.A0A0L7RHE8"/>
<keyword evidence="7" id="KW-0539">Nucleus</keyword>
<feature type="chain" id="PRO_5005575297" evidence="9">
    <location>
        <begin position="20"/>
        <end position="276"/>
    </location>
</feature>
<keyword evidence="6 8" id="KW-0472">Membrane</keyword>
<evidence type="ECO:0000313" key="10">
    <source>
        <dbReference type="EMBL" id="KOC70392.1"/>
    </source>
</evidence>
<evidence type="ECO:0000256" key="7">
    <source>
        <dbReference type="ARBA" id="ARBA00023242"/>
    </source>
</evidence>
<keyword evidence="4 9" id="KW-0732">Signal</keyword>
<dbReference type="PANTHER" id="PTHR13598:SF1">
    <property type="entry name" value="AT07567P-RELATED"/>
    <property type="match status" value="1"/>
</dbReference>
<evidence type="ECO:0000256" key="1">
    <source>
        <dbReference type="ARBA" id="ARBA00004575"/>
    </source>
</evidence>
<feature type="signal peptide" evidence="9">
    <location>
        <begin position="1"/>
        <end position="19"/>
    </location>
</feature>
<accession>A0A0L7RHE8</accession>
<reference evidence="10 11" key="1">
    <citation type="submission" date="2015-07" db="EMBL/GenBank/DDBJ databases">
        <title>The genome of Habropoda laboriosa.</title>
        <authorList>
            <person name="Pan H."/>
            <person name="Kapheim K."/>
        </authorList>
    </citation>
    <scope>NUCLEOTIDE SEQUENCE [LARGE SCALE GENOMIC DNA]</scope>
    <source>
        <strain evidence="10">0110345459</strain>
    </source>
</reference>
<keyword evidence="5 8" id="KW-1133">Transmembrane helix</keyword>
<evidence type="ECO:0000256" key="9">
    <source>
        <dbReference type="SAM" id="SignalP"/>
    </source>
</evidence>
<evidence type="ECO:0000256" key="2">
    <source>
        <dbReference type="ARBA" id="ARBA00005748"/>
    </source>
</evidence>
<protein>
    <submittedName>
        <fullName evidence="10">Transmembrane protein 194A</fullName>
    </submittedName>
</protein>
<comment type="similarity">
    <text evidence="2">Belongs to the NEMP family.</text>
</comment>
<proteinExistence type="inferred from homology"/>
<dbReference type="Pfam" id="PF10225">
    <property type="entry name" value="NEMP"/>
    <property type="match status" value="1"/>
</dbReference>
<dbReference type="Proteomes" id="UP000053825">
    <property type="component" value="Unassembled WGS sequence"/>
</dbReference>
<evidence type="ECO:0000256" key="6">
    <source>
        <dbReference type="ARBA" id="ARBA00023136"/>
    </source>
</evidence>
<evidence type="ECO:0000256" key="8">
    <source>
        <dbReference type="SAM" id="Phobius"/>
    </source>
</evidence>
<keyword evidence="11" id="KW-1185">Reference proteome</keyword>
<feature type="transmembrane region" description="Helical" evidence="8">
    <location>
        <begin position="151"/>
        <end position="170"/>
    </location>
</feature>
<evidence type="ECO:0000256" key="3">
    <source>
        <dbReference type="ARBA" id="ARBA00022692"/>
    </source>
</evidence>
<dbReference type="GO" id="GO:0005637">
    <property type="term" value="C:nuclear inner membrane"/>
    <property type="evidence" value="ECO:0007669"/>
    <property type="project" value="UniProtKB-SubCell"/>
</dbReference>
<dbReference type="PANTHER" id="PTHR13598">
    <property type="entry name" value="AT07567P-RELATED"/>
    <property type="match status" value="1"/>
</dbReference>
<evidence type="ECO:0000256" key="4">
    <source>
        <dbReference type="ARBA" id="ARBA00022729"/>
    </source>
</evidence>
<keyword evidence="3 8" id="KW-0812">Transmembrane</keyword>
<name>A0A0L7RHE8_9HYME</name>
<gene>
    <name evidence="10" type="ORF">WH47_02895</name>
</gene>
<dbReference type="AlphaFoldDB" id="A0A0L7RHE8"/>
<dbReference type="OrthoDB" id="509138at2759"/>
<dbReference type="EMBL" id="KQ414590">
    <property type="protein sequence ID" value="KOC70392.1"/>
    <property type="molecule type" value="Genomic_DNA"/>
</dbReference>
<dbReference type="InterPro" id="IPR019358">
    <property type="entry name" value="NEMP_fam"/>
</dbReference>
<evidence type="ECO:0000256" key="5">
    <source>
        <dbReference type="ARBA" id="ARBA00022989"/>
    </source>
</evidence>
<comment type="subcellular location">
    <subcellularLocation>
        <location evidence="1">Nucleus inner membrane</location>
        <topology evidence="1">Multi-pass membrane protein</topology>
        <orientation evidence="1">Nucleoplasmic side</orientation>
    </subcellularLocation>
</comment>
<evidence type="ECO:0000313" key="11">
    <source>
        <dbReference type="Proteomes" id="UP000053825"/>
    </source>
</evidence>
<organism evidence="10 11">
    <name type="scientific">Habropoda laboriosa</name>
    <dbReference type="NCBI Taxonomy" id="597456"/>
    <lineage>
        <taxon>Eukaryota</taxon>
        <taxon>Metazoa</taxon>
        <taxon>Ecdysozoa</taxon>
        <taxon>Arthropoda</taxon>
        <taxon>Hexapoda</taxon>
        <taxon>Insecta</taxon>
        <taxon>Pterygota</taxon>
        <taxon>Neoptera</taxon>
        <taxon>Endopterygota</taxon>
        <taxon>Hymenoptera</taxon>
        <taxon>Apocrita</taxon>
        <taxon>Aculeata</taxon>
        <taxon>Apoidea</taxon>
        <taxon>Anthophila</taxon>
        <taxon>Apidae</taxon>
        <taxon>Habropoda</taxon>
    </lineage>
</organism>